<name>A0ABQ6R6J8_9STAP</name>
<comment type="cofactor">
    <cofactor evidence="5">
        <name>Zn(2+)</name>
        <dbReference type="ChEBI" id="CHEBI:29105"/>
    </cofactor>
</comment>
<dbReference type="EMBL" id="SCWC02000010">
    <property type="protein sequence ID" value="KAA1036896.1"/>
    <property type="molecule type" value="Genomic_DNA"/>
</dbReference>
<evidence type="ECO:0000259" key="6">
    <source>
        <dbReference type="PROSITE" id="PS50970"/>
    </source>
</evidence>
<proteinExistence type="predicted"/>
<keyword evidence="1 5" id="KW-0489">Methyltransferase</keyword>
<dbReference type="PANTHER" id="PTHR46015:SF1">
    <property type="entry name" value="HOMOCYSTEINE S-METHYLTRANSFERASE-LIKE ISOFORM 1"/>
    <property type="match status" value="1"/>
</dbReference>
<feature type="binding site" evidence="5">
    <location>
        <position position="283"/>
    </location>
    <ligand>
        <name>Zn(2+)</name>
        <dbReference type="ChEBI" id="CHEBI:29105"/>
    </ligand>
</feature>
<feature type="binding site" evidence="5">
    <location>
        <position position="218"/>
    </location>
    <ligand>
        <name>Zn(2+)</name>
        <dbReference type="ChEBI" id="CHEBI:29105"/>
    </ligand>
</feature>
<reference evidence="7 8" key="1">
    <citation type="submission" date="2019-09" db="EMBL/GenBank/DDBJ databases">
        <authorList>
            <person name="Mazhar S."/>
            <person name="Altermann E."/>
            <person name="Hill C."/>
            <person name="Mcauliffe O."/>
        </authorList>
    </citation>
    <scope>NUCLEOTIDE SEQUENCE [LARGE SCALE GENOMIC DNA]</scope>
    <source>
        <strain evidence="7 8">ATCC 51831</strain>
    </source>
</reference>
<evidence type="ECO:0000256" key="1">
    <source>
        <dbReference type="ARBA" id="ARBA00022603"/>
    </source>
</evidence>
<accession>A0ABQ6R6J8</accession>
<dbReference type="InterPro" id="IPR036589">
    <property type="entry name" value="HCY_dom_sf"/>
</dbReference>
<dbReference type="Pfam" id="PF02574">
    <property type="entry name" value="S-methyl_trans"/>
    <property type="match status" value="1"/>
</dbReference>
<dbReference type="SUPFAM" id="SSF82282">
    <property type="entry name" value="Homocysteine S-methyltransferase"/>
    <property type="match status" value="1"/>
</dbReference>
<dbReference type="PIRSF" id="PIRSF037505">
    <property type="entry name" value="Betaine_HMT"/>
    <property type="match status" value="1"/>
</dbReference>
<keyword evidence="2 5" id="KW-0808">Transferase</keyword>
<evidence type="ECO:0000313" key="8">
    <source>
        <dbReference type="Proteomes" id="UP000295735"/>
    </source>
</evidence>
<organism evidence="7 8">
    <name type="scientific">Macrococcus equipercicus</name>
    <dbReference type="NCBI Taxonomy" id="69967"/>
    <lineage>
        <taxon>Bacteria</taxon>
        <taxon>Bacillati</taxon>
        <taxon>Bacillota</taxon>
        <taxon>Bacilli</taxon>
        <taxon>Bacillales</taxon>
        <taxon>Staphylococcaceae</taxon>
        <taxon>Macrococcus</taxon>
    </lineage>
</organism>
<keyword evidence="3 5" id="KW-0479">Metal-binding</keyword>
<evidence type="ECO:0000313" key="7">
    <source>
        <dbReference type="EMBL" id="KAA1036896.1"/>
    </source>
</evidence>
<evidence type="ECO:0000256" key="3">
    <source>
        <dbReference type="ARBA" id="ARBA00022723"/>
    </source>
</evidence>
<evidence type="ECO:0000256" key="4">
    <source>
        <dbReference type="ARBA" id="ARBA00022833"/>
    </source>
</evidence>
<evidence type="ECO:0000256" key="5">
    <source>
        <dbReference type="PROSITE-ProRule" id="PRU00333"/>
    </source>
</evidence>
<dbReference type="Proteomes" id="UP000295735">
    <property type="component" value="Unassembled WGS sequence"/>
</dbReference>
<comment type="caution">
    <text evidence="7">The sequence shown here is derived from an EMBL/GenBank/DDBJ whole genome shotgun (WGS) entry which is preliminary data.</text>
</comment>
<feature type="domain" description="Hcy-binding" evidence="6">
    <location>
        <begin position="3"/>
        <end position="297"/>
    </location>
</feature>
<protein>
    <submittedName>
        <fullName evidence="7">Homocysteine S-methyltransferase</fullName>
        <ecNumber evidence="7">2.1.1.10</ecNumber>
    </submittedName>
</protein>
<dbReference type="InterPro" id="IPR051486">
    <property type="entry name" value="Hcy_S-methyltransferase"/>
</dbReference>
<gene>
    <name evidence="7" type="primary">mmuM</name>
    <name evidence="7" type="ORF">ERX35_010215</name>
</gene>
<keyword evidence="4 5" id="KW-0862">Zinc</keyword>
<dbReference type="PROSITE" id="PS50970">
    <property type="entry name" value="HCY"/>
    <property type="match status" value="1"/>
</dbReference>
<feature type="binding site" evidence="5">
    <location>
        <position position="282"/>
    </location>
    <ligand>
        <name>Zn(2+)</name>
        <dbReference type="ChEBI" id="CHEBI:29105"/>
    </ligand>
</feature>
<dbReference type="EC" id="2.1.1.10" evidence="7"/>
<dbReference type="InterPro" id="IPR003726">
    <property type="entry name" value="HCY_dom"/>
</dbReference>
<keyword evidence="8" id="KW-1185">Reference proteome</keyword>
<dbReference type="Gene3D" id="3.20.20.330">
    <property type="entry name" value="Homocysteine-binding-like domain"/>
    <property type="match status" value="1"/>
</dbReference>
<evidence type="ECO:0000256" key="2">
    <source>
        <dbReference type="ARBA" id="ARBA00022679"/>
    </source>
</evidence>
<sequence>MRFMKLQDKLKQDITLLDGGFGTTVEQFGYDVKHPLWSSNLIKHQPEAVYNVHKAFVDSGADIILTNTYQAAVPSFLNSGLTRDDAVYYLQQAVTLARRAATDQTIVAGSLGPYGAMLGNGAEYTGDYQLTQEDYIHYHQERLDILIAAGITVFAFETIPNIEEIKAIKTLLADYHDIECWLSVTLRDKNHLSDGTPLKDVCEIVNTIKNIYAFGVNCTSVKVIDTAVEGLLQHSKHPLILYPNGGRIYDAVNKRWIDQTDSSLVEAAVRWKAQGVKIIGGCCQVGPEEIEELGERLKS</sequence>
<dbReference type="PANTHER" id="PTHR46015">
    <property type="entry name" value="ZGC:172121"/>
    <property type="match status" value="1"/>
</dbReference>
<dbReference type="NCBIfam" id="NF007020">
    <property type="entry name" value="PRK09485.1"/>
    <property type="match status" value="1"/>
</dbReference>
<dbReference type="GO" id="GO:0032259">
    <property type="term" value="P:methylation"/>
    <property type="evidence" value="ECO:0007669"/>
    <property type="project" value="UniProtKB-KW"/>
</dbReference>
<dbReference type="GO" id="GO:0008168">
    <property type="term" value="F:methyltransferase activity"/>
    <property type="evidence" value="ECO:0007669"/>
    <property type="project" value="UniProtKB-KW"/>
</dbReference>
<dbReference type="InterPro" id="IPR017226">
    <property type="entry name" value="BHMT-like"/>
</dbReference>